<evidence type="ECO:0000313" key="2">
    <source>
        <dbReference type="Proteomes" id="UP000002283"/>
    </source>
</evidence>
<sequence>MSERRAGRSRAGDVSVTFFDASTYAGSRADSARRSAR</sequence>
<gene>
    <name evidence="1" type="ordered locus">BMA10229_A0457</name>
</gene>
<accession>A2S3D6</accession>
<dbReference type="AlphaFoldDB" id="A2S3D6"/>
<evidence type="ECO:0000313" key="1">
    <source>
        <dbReference type="EMBL" id="ABN01737.1"/>
    </source>
</evidence>
<protein>
    <submittedName>
        <fullName evidence="1">Uncharacterized protein</fullName>
    </submittedName>
</protein>
<organism evidence="1 2">
    <name type="scientific">Burkholderia mallei (strain NCTC 10229)</name>
    <dbReference type="NCBI Taxonomy" id="412022"/>
    <lineage>
        <taxon>Bacteria</taxon>
        <taxon>Pseudomonadati</taxon>
        <taxon>Pseudomonadota</taxon>
        <taxon>Betaproteobacteria</taxon>
        <taxon>Burkholderiales</taxon>
        <taxon>Burkholderiaceae</taxon>
        <taxon>Burkholderia</taxon>
        <taxon>pseudomallei group</taxon>
    </lineage>
</organism>
<dbReference type="EMBL" id="CP000546">
    <property type="protein sequence ID" value="ABN01737.1"/>
    <property type="molecule type" value="Genomic_DNA"/>
</dbReference>
<reference evidence="1 2" key="1">
    <citation type="submission" date="2007-01" db="EMBL/GenBank/DDBJ databases">
        <authorList>
            <person name="DeShazer D."/>
            <person name="Woods D.E."/>
            <person name="Nierman W.C."/>
        </authorList>
    </citation>
    <scope>NUCLEOTIDE SEQUENCE [LARGE SCALE GENOMIC DNA]</scope>
    <source>
        <strain evidence="1 2">NCTC 10229</strain>
    </source>
</reference>
<dbReference type="Proteomes" id="UP000002283">
    <property type="component" value="Chromosome I"/>
</dbReference>
<dbReference type="HOGENOM" id="CLU_3341259_0_0_4"/>
<dbReference type="KEGG" id="bml:BMA10229_A0457"/>
<name>A2S3D6_BURM9</name>
<proteinExistence type="predicted"/>